<name>A0A318JEV1_9BURK</name>
<evidence type="ECO:0000313" key="3">
    <source>
        <dbReference type="Proteomes" id="UP000247792"/>
    </source>
</evidence>
<protein>
    <recommendedName>
        <fullName evidence="4">Endonuclease/exonuclease/phosphatase family protein</fullName>
    </recommendedName>
</protein>
<evidence type="ECO:0000313" key="2">
    <source>
        <dbReference type="EMBL" id="PXX47037.1"/>
    </source>
</evidence>
<proteinExistence type="predicted"/>
<reference evidence="2 3" key="1">
    <citation type="submission" date="2018-05" db="EMBL/GenBank/DDBJ databases">
        <title>Genomic Encyclopedia of Type Strains, Phase IV (KMG-IV): sequencing the most valuable type-strain genomes for metagenomic binning, comparative biology and taxonomic classification.</title>
        <authorList>
            <person name="Goeker M."/>
        </authorList>
    </citation>
    <scope>NUCLEOTIDE SEQUENCE [LARGE SCALE GENOMIC DNA]</scope>
    <source>
        <strain evidence="2 3">DSM 19792</strain>
    </source>
</reference>
<dbReference type="InterPro" id="IPR036691">
    <property type="entry name" value="Endo/exonu/phosph_ase_sf"/>
</dbReference>
<sequence length="497" mass="51872">MTNIVYWNIENFGINKFNDPSRKRPRYGQGKNGGNSPAVASAQRRTNLAAILNATQPDIIVVVEVSSGAGGGGDLATNTGGLNGASYILDLLRANPLDPNNAEWRLVPPLKVGAGGLTESVAVFYRGVSGTVGTPTEVQRYFTGPNIWTGANVSVAAGAPAPYPGVAVGWPNILEFLDPPGVVARAIPAGAQYNGTLAESTVAARISFVADPGAAAAPPVIGGLINYNGLRQPYMVSFVEEDNTGAITRNLTIIAVHSPPNFIGATNYMNVLLSGAADVATPPAALHNEVKIVCGDFNLNTITALGARTNAYNSLVGLNYTALLYPPPALPGGIALESYQGYLATHIKPARKNAQRTKNSRFLWSDNTAGAPVPSHYPGYRYIGSDIVNNFFSIDNILVQPAPGAPQFTIMNQVTGTPFNLVGGLPVGVPTGTRIMPHGLTNLPLAPAIPPAGPLPIAWPQAPAPNYAAGLARSLNGWSNYGNLRGTSDHLALFASI</sequence>
<dbReference type="RefSeq" id="WP_110253455.1">
    <property type="nucleotide sequence ID" value="NZ_QJKB01000001.1"/>
</dbReference>
<evidence type="ECO:0000256" key="1">
    <source>
        <dbReference type="SAM" id="MobiDB-lite"/>
    </source>
</evidence>
<gene>
    <name evidence="2" type="ORF">DFR42_101613</name>
</gene>
<keyword evidence="3" id="KW-1185">Reference proteome</keyword>
<dbReference type="Proteomes" id="UP000247792">
    <property type="component" value="Unassembled WGS sequence"/>
</dbReference>
<accession>A0A318JEV1</accession>
<dbReference type="EMBL" id="QJKB01000001">
    <property type="protein sequence ID" value="PXX47037.1"/>
    <property type="molecule type" value="Genomic_DNA"/>
</dbReference>
<feature type="region of interest" description="Disordered" evidence="1">
    <location>
        <begin position="18"/>
        <end position="40"/>
    </location>
</feature>
<organism evidence="2 3">
    <name type="scientific">Undibacterium pigrum</name>
    <dbReference type="NCBI Taxonomy" id="401470"/>
    <lineage>
        <taxon>Bacteria</taxon>
        <taxon>Pseudomonadati</taxon>
        <taxon>Pseudomonadota</taxon>
        <taxon>Betaproteobacteria</taxon>
        <taxon>Burkholderiales</taxon>
        <taxon>Oxalobacteraceae</taxon>
        <taxon>Undibacterium</taxon>
    </lineage>
</organism>
<comment type="caution">
    <text evidence="2">The sequence shown here is derived from an EMBL/GenBank/DDBJ whole genome shotgun (WGS) entry which is preliminary data.</text>
</comment>
<dbReference type="AlphaFoldDB" id="A0A318JEV1"/>
<dbReference type="SUPFAM" id="SSF56219">
    <property type="entry name" value="DNase I-like"/>
    <property type="match status" value="1"/>
</dbReference>
<dbReference type="OrthoDB" id="1186159at2"/>
<evidence type="ECO:0008006" key="4">
    <source>
        <dbReference type="Google" id="ProtNLM"/>
    </source>
</evidence>